<protein>
    <recommendedName>
        <fullName evidence="4">Transmembrane protein</fullName>
    </recommendedName>
</protein>
<proteinExistence type="predicted"/>
<reference evidence="2 3" key="2">
    <citation type="journal article" date="2011" name="J. Bacteriol.">
        <title>Genomes of three methylotrophs from a single niche uncover genetic and metabolic divergence of Methylophilaceae.</title>
        <authorList>
            <person name="Lapidus A."/>
            <person name="Clum A."/>
            <person name="Labutti K."/>
            <person name="Kaluzhnaya M.G."/>
            <person name="Lim S."/>
            <person name="Beck D.A."/>
            <person name="Glavina Del Rio T."/>
            <person name="Nolan M."/>
            <person name="Mavromatis K."/>
            <person name="Huntemann M."/>
            <person name="Lucas S."/>
            <person name="Lidstrom M.E."/>
            <person name="Ivanova N."/>
            <person name="Chistoserdova L."/>
        </authorList>
    </citation>
    <scope>NUCLEOTIDE SEQUENCE [LARGE SCALE GENOMIC DNA]</scope>
    <source>
        <strain evidence="3">JLW8 / ATCC BAA-1282 / DSM 17540</strain>
    </source>
</reference>
<accession>C6WUS8</accession>
<keyword evidence="1" id="KW-0812">Transmembrane</keyword>
<evidence type="ECO:0000313" key="3">
    <source>
        <dbReference type="Proteomes" id="UP000002742"/>
    </source>
</evidence>
<organism evidence="2 3">
    <name type="scientific">Methylotenera mobilis (strain JLW8 / ATCC BAA-1282 / DSM 17540)</name>
    <dbReference type="NCBI Taxonomy" id="583345"/>
    <lineage>
        <taxon>Bacteria</taxon>
        <taxon>Pseudomonadati</taxon>
        <taxon>Pseudomonadota</taxon>
        <taxon>Betaproteobacteria</taxon>
        <taxon>Nitrosomonadales</taxon>
        <taxon>Methylophilaceae</taxon>
        <taxon>Methylotenera</taxon>
    </lineage>
</organism>
<gene>
    <name evidence="2" type="ordered locus">Mmol_0767</name>
</gene>
<feature type="transmembrane region" description="Helical" evidence="1">
    <location>
        <begin position="52"/>
        <end position="77"/>
    </location>
</feature>
<dbReference type="KEGG" id="mmb:Mmol_0767"/>
<keyword evidence="3" id="KW-1185">Reference proteome</keyword>
<dbReference type="Proteomes" id="UP000002742">
    <property type="component" value="Chromosome"/>
</dbReference>
<dbReference type="OrthoDB" id="9885761at2"/>
<reference evidence="3" key="1">
    <citation type="submission" date="2009-07" db="EMBL/GenBank/DDBJ databases">
        <title>Complete sequence of Methylotenera mobilis JLW8.</title>
        <authorList>
            <consortium name="US DOE Joint Genome Institute"/>
            <person name="Lucas S."/>
            <person name="Copeland A."/>
            <person name="Lapidus A."/>
            <person name="Glavina del Rio T."/>
            <person name="Tice H."/>
            <person name="Bruce D."/>
            <person name="Goodwin L."/>
            <person name="Pitluck S."/>
            <person name="LaButti K.M."/>
            <person name="Clum A."/>
            <person name="Larimer F."/>
            <person name="Land M."/>
            <person name="Hauser L."/>
            <person name="Kyrpides N."/>
            <person name="Mikhailova N."/>
            <person name="Kayluzhnaya M."/>
            <person name="Chistoserdova L."/>
        </authorList>
    </citation>
    <scope>NUCLEOTIDE SEQUENCE [LARGE SCALE GENOMIC DNA]</scope>
    <source>
        <strain evidence="3">JLW8 / ATCC BAA-1282 / DSM 17540</strain>
    </source>
</reference>
<keyword evidence="1" id="KW-1133">Transmembrane helix</keyword>
<dbReference type="AlphaFoldDB" id="C6WUS8"/>
<dbReference type="RefSeq" id="WP_015831714.1">
    <property type="nucleotide sequence ID" value="NC_012968.1"/>
</dbReference>
<sequence length="108" mass="12566">MNEYISIAFLCYLAIFGMAGYFLWRAYRVGVKKEFRLIKKLNGQSLNNRQRIVLAFAIMELLTGIALILFLIAVPMFAIPMRIWPAFIVVIGTTRQLRILKFVQQNEH</sequence>
<keyword evidence="1" id="KW-0472">Membrane</keyword>
<evidence type="ECO:0008006" key="4">
    <source>
        <dbReference type="Google" id="ProtNLM"/>
    </source>
</evidence>
<name>C6WUS8_METML</name>
<feature type="transmembrane region" description="Helical" evidence="1">
    <location>
        <begin position="6"/>
        <end position="24"/>
    </location>
</feature>
<dbReference type="HOGENOM" id="CLU_2193854_0_0_4"/>
<dbReference type="EMBL" id="CP001672">
    <property type="protein sequence ID" value="ACT47677.1"/>
    <property type="molecule type" value="Genomic_DNA"/>
</dbReference>
<evidence type="ECO:0000256" key="1">
    <source>
        <dbReference type="SAM" id="Phobius"/>
    </source>
</evidence>
<evidence type="ECO:0000313" key="2">
    <source>
        <dbReference type="EMBL" id="ACT47677.1"/>
    </source>
</evidence>